<evidence type="ECO:0000313" key="3">
    <source>
        <dbReference type="EMBL" id="WVW78309.1"/>
    </source>
</evidence>
<accession>A0AAJ8JZU0</accession>
<name>A0AAJ8JZU0_9TREE</name>
<reference evidence="3" key="1">
    <citation type="submission" date="2013-07" db="EMBL/GenBank/DDBJ databases">
        <authorList>
            <consortium name="The Broad Institute Genome Sequencing Platform"/>
            <person name="Cuomo C."/>
            <person name="Litvintseva A."/>
            <person name="Chen Y."/>
            <person name="Heitman J."/>
            <person name="Sun S."/>
            <person name="Springer D."/>
            <person name="Dromer F."/>
            <person name="Young S.K."/>
            <person name="Zeng Q."/>
            <person name="Gargeya S."/>
            <person name="Fitzgerald M."/>
            <person name="Abouelleil A."/>
            <person name="Alvarado L."/>
            <person name="Berlin A.M."/>
            <person name="Chapman S.B."/>
            <person name="Dewar J."/>
            <person name="Goldberg J."/>
            <person name="Griggs A."/>
            <person name="Gujja S."/>
            <person name="Hansen M."/>
            <person name="Howarth C."/>
            <person name="Imamovic A."/>
            <person name="Larimer J."/>
            <person name="McCowan C."/>
            <person name="Murphy C."/>
            <person name="Pearson M."/>
            <person name="Priest M."/>
            <person name="Roberts A."/>
            <person name="Saif S."/>
            <person name="Shea T."/>
            <person name="Sykes S."/>
            <person name="Wortman J."/>
            <person name="Nusbaum C."/>
            <person name="Birren B."/>
        </authorList>
    </citation>
    <scope>NUCLEOTIDE SEQUENCE</scope>
    <source>
        <strain evidence="3">CBS 10118</strain>
    </source>
</reference>
<feature type="compositionally biased region" description="Polar residues" evidence="1">
    <location>
        <begin position="228"/>
        <end position="238"/>
    </location>
</feature>
<sequence length="499" mass="54821">MSTPPGPKASASVLPTSHQTRWGLDGLVVILSTVAVAVSAPRFSAETEMYTGKPGDVRGAIVVLGSGGLIGTSVICLLRFITVILPKIWAHYLDRLGFTYVAMMWICWTSTTMSFTLFTIDSSLCQYTLHYLDDLPTCPILSFDLTLLHLLSILTFGQVLNYFSIALSSESESDNKDDNDRFVMWELAINSPPHSPVLQPRTLRNAPSGAESRIRGAGSGYGATSTSDTNAAVQVQTRQEADTDQVSTSEIDIRDEEERTDRPQKRDKFSKGRLWTYIPLNLCSLVVVCTSFASIKVGEFTASGVLVLVTAFFGIFLSLGCLITHFSQKRIQTEVEEGSSTFRDHSKLRKDRVFEVTLAGLLFLVWPVSAILYTLFPPTPYQPCSNPSASAAPSPGEDYNIDPFPLCQLGKTVVTLSWIGSWILLARLMGLIFPISHLGNIVRPVRSSIEGREGENEALLNTPSTRNERGDKAKGKSKQGWQRVTAGEEFELGSEDEDE</sequence>
<keyword evidence="2" id="KW-1133">Transmembrane helix</keyword>
<feature type="compositionally biased region" description="Acidic residues" evidence="1">
    <location>
        <begin position="488"/>
        <end position="499"/>
    </location>
</feature>
<feature type="transmembrane region" description="Helical" evidence="2">
    <location>
        <begin position="301"/>
        <end position="323"/>
    </location>
</feature>
<feature type="transmembrane region" description="Helical" evidence="2">
    <location>
        <begin position="22"/>
        <end position="40"/>
    </location>
</feature>
<feature type="transmembrane region" description="Helical" evidence="2">
    <location>
        <begin position="274"/>
        <end position="295"/>
    </location>
</feature>
<dbReference type="RefSeq" id="XP_065725123.1">
    <property type="nucleotide sequence ID" value="XM_065869051.1"/>
</dbReference>
<feature type="transmembrane region" description="Helical" evidence="2">
    <location>
        <begin position="97"/>
        <end position="120"/>
    </location>
</feature>
<gene>
    <name evidence="3" type="ORF">I302_100263</name>
</gene>
<feature type="region of interest" description="Disordered" evidence="1">
    <location>
        <begin position="195"/>
        <end position="265"/>
    </location>
</feature>
<feature type="compositionally biased region" description="Basic and acidic residues" evidence="1">
    <location>
        <begin position="256"/>
        <end position="265"/>
    </location>
</feature>
<evidence type="ECO:0000256" key="2">
    <source>
        <dbReference type="SAM" id="Phobius"/>
    </source>
</evidence>
<proteinExistence type="predicted"/>
<keyword evidence="4" id="KW-1185">Reference proteome</keyword>
<keyword evidence="2" id="KW-0472">Membrane</keyword>
<feature type="transmembrane region" description="Helical" evidence="2">
    <location>
        <begin position="419"/>
        <end position="442"/>
    </location>
</feature>
<reference evidence="3" key="2">
    <citation type="submission" date="2024-02" db="EMBL/GenBank/DDBJ databases">
        <title>Comparative genomics of Cryptococcus and Kwoniella reveals pathogenesis evolution and contrasting modes of karyotype evolution via chromosome fusion or intercentromeric recombination.</title>
        <authorList>
            <person name="Coelho M.A."/>
            <person name="David-Palma M."/>
            <person name="Shea T."/>
            <person name="Bowers K."/>
            <person name="McGinley-Smith S."/>
            <person name="Mohammad A.W."/>
            <person name="Gnirke A."/>
            <person name="Yurkov A.M."/>
            <person name="Nowrousian M."/>
            <person name="Sun S."/>
            <person name="Cuomo C.A."/>
            <person name="Heitman J."/>
        </authorList>
    </citation>
    <scope>NUCLEOTIDE SEQUENCE</scope>
    <source>
        <strain evidence="3">CBS 10118</strain>
    </source>
</reference>
<dbReference type="EMBL" id="CP144541">
    <property type="protein sequence ID" value="WVW78309.1"/>
    <property type="molecule type" value="Genomic_DNA"/>
</dbReference>
<dbReference type="KEGG" id="kbi:30208034"/>
<feature type="transmembrane region" description="Helical" evidence="2">
    <location>
        <begin position="60"/>
        <end position="85"/>
    </location>
</feature>
<dbReference type="AlphaFoldDB" id="A0AAJ8JZU0"/>
<keyword evidence="2" id="KW-0812">Transmembrane</keyword>
<dbReference type="Proteomes" id="UP000092730">
    <property type="component" value="Chromosome 1"/>
</dbReference>
<protein>
    <submittedName>
        <fullName evidence="3">Uncharacterized protein</fullName>
    </submittedName>
</protein>
<feature type="transmembrane region" description="Helical" evidence="2">
    <location>
        <begin position="353"/>
        <end position="376"/>
    </location>
</feature>
<evidence type="ECO:0000256" key="1">
    <source>
        <dbReference type="SAM" id="MobiDB-lite"/>
    </source>
</evidence>
<evidence type="ECO:0000313" key="4">
    <source>
        <dbReference type="Proteomes" id="UP000092730"/>
    </source>
</evidence>
<feature type="region of interest" description="Disordered" evidence="1">
    <location>
        <begin position="452"/>
        <end position="499"/>
    </location>
</feature>
<dbReference type="GeneID" id="30208034"/>
<organism evidence="3 4">
    <name type="scientific">Kwoniella bestiolae CBS 10118</name>
    <dbReference type="NCBI Taxonomy" id="1296100"/>
    <lineage>
        <taxon>Eukaryota</taxon>
        <taxon>Fungi</taxon>
        <taxon>Dikarya</taxon>
        <taxon>Basidiomycota</taxon>
        <taxon>Agaricomycotina</taxon>
        <taxon>Tremellomycetes</taxon>
        <taxon>Tremellales</taxon>
        <taxon>Cryptococcaceae</taxon>
        <taxon>Kwoniella</taxon>
    </lineage>
</organism>